<dbReference type="PANTHER" id="PTHR34300">
    <property type="entry name" value="QUEUOSINE PRECURSOR TRANSPORTER-RELATED"/>
    <property type="match status" value="1"/>
</dbReference>
<keyword evidence="1" id="KW-0813">Transport</keyword>
<comment type="function">
    <text evidence="1">Involved in the import of queuosine (Q) precursors, required for Q precursor salvage.</text>
</comment>
<dbReference type="InterPro" id="IPR003744">
    <property type="entry name" value="YhhQ"/>
</dbReference>
<name>A0ABY3GFY5_9PSED</name>
<keyword evidence="1" id="KW-1003">Cell membrane</keyword>
<gene>
    <name evidence="2" type="ORF">FJD38_14385</name>
</gene>
<comment type="caution">
    <text evidence="2">The sequence shown here is derived from an EMBL/GenBank/DDBJ whole genome shotgun (WGS) entry which is preliminary data.</text>
</comment>
<dbReference type="RefSeq" id="WP_146385882.1">
    <property type="nucleotide sequence ID" value="NZ_VFIO01000005.1"/>
</dbReference>
<dbReference type="EMBL" id="VFIO01000005">
    <property type="protein sequence ID" value="TWR88598.1"/>
    <property type="molecule type" value="Genomic_DNA"/>
</dbReference>
<proteinExistence type="inferred from homology"/>
<protein>
    <recommendedName>
        <fullName evidence="1">Probable queuosine precursor transporter</fullName>
        <shortName evidence="1">Q precursor transporter</shortName>
    </recommendedName>
</protein>
<keyword evidence="3" id="KW-1185">Reference proteome</keyword>
<feature type="transmembrane region" description="Helical" evidence="1">
    <location>
        <begin position="179"/>
        <end position="199"/>
    </location>
</feature>
<feature type="transmembrane region" description="Helical" evidence="1">
    <location>
        <begin position="146"/>
        <end position="167"/>
    </location>
</feature>
<accession>A0ABY3GFY5</accession>
<keyword evidence="1" id="KW-0472">Membrane</keyword>
<comment type="similarity">
    <text evidence="1">Belongs to the vitamin uptake transporter (VUT/ECF) (TC 2.A.88) family. Q precursor transporter subfamily.</text>
</comment>
<evidence type="ECO:0000313" key="2">
    <source>
        <dbReference type="EMBL" id="TWR88598.1"/>
    </source>
</evidence>
<comment type="subcellular location">
    <subcellularLocation>
        <location evidence="1">Cell inner membrane</location>
        <topology evidence="1">Multi-pass membrane protein</topology>
    </subcellularLocation>
</comment>
<sequence length="292" mass="32883">MICKCAGDNISYKLLGFENDKNIAIVMIVATGKLMKIKLSELMRSEVMSDLNATEVKAIHKKFYSQQGAVTTYDFKDRHERSWMMYVALNMLLFTLYLFTNIAALKPIFLEWPGIVVTAGTFLYPLTFLVVDILNEFYGLRLARRAIGFAFFSNGLIIVMLSATTSLPGLAGWALDEPYTQVIGSLSAVLIASLVSFLVSEYVNTYLLCKIKELTNSKYLYVRVFLSTFCAVIIDSVLFCFLAFYGVMETDDLVGMLVVQILIKVIFAFVNVLPAYGARELFKRYVFSEGAR</sequence>
<feature type="transmembrane region" description="Helical" evidence="1">
    <location>
        <begin position="253"/>
        <end position="276"/>
    </location>
</feature>
<dbReference type="PANTHER" id="PTHR34300:SF2">
    <property type="entry name" value="QUEUOSINE PRECURSOR TRANSPORTER-RELATED"/>
    <property type="match status" value="1"/>
</dbReference>
<keyword evidence="1" id="KW-1133">Transmembrane helix</keyword>
<evidence type="ECO:0000256" key="1">
    <source>
        <dbReference type="HAMAP-Rule" id="MF_02088"/>
    </source>
</evidence>
<dbReference type="Pfam" id="PF02592">
    <property type="entry name" value="Vut_1"/>
    <property type="match status" value="1"/>
</dbReference>
<organism evidence="2 3">
    <name type="scientific">Pseudomonas saxonica</name>
    <dbReference type="NCBI Taxonomy" id="2600598"/>
    <lineage>
        <taxon>Bacteria</taxon>
        <taxon>Pseudomonadati</taxon>
        <taxon>Pseudomonadota</taxon>
        <taxon>Gammaproteobacteria</taxon>
        <taxon>Pseudomonadales</taxon>
        <taxon>Pseudomonadaceae</taxon>
        <taxon>Pseudomonas</taxon>
    </lineage>
</organism>
<feature type="transmembrane region" description="Helical" evidence="1">
    <location>
        <begin position="220"/>
        <end position="247"/>
    </location>
</feature>
<reference evidence="2 3" key="1">
    <citation type="submission" date="2019-06" db="EMBL/GenBank/DDBJ databases">
        <title>Pseudomonas bimorpha sp. nov. isolated from bovine raw milk and skim milk concentrate.</title>
        <authorList>
            <person name="Hofmann K."/>
            <person name="Huptas C."/>
            <person name="Doll E."/>
            <person name="Scherer S."/>
            <person name="Wenning M."/>
        </authorList>
    </citation>
    <scope>NUCLEOTIDE SEQUENCE [LARGE SCALE GENOMIC DNA]</scope>
    <source>
        <strain evidence="2 3">DSM 108989</strain>
    </source>
</reference>
<dbReference type="Proteomes" id="UP000318428">
    <property type="component" value="Unassembled WGS sequence"/>
</dbReference>
<feature type="transmembrane region" description="Helical" evidence="1">
    <location>
        <begin position="112"/>
        <end position="134"/>
    </location>
</feature>
<dbReference type="NCBIfam" id="TIGR00697">
    <property type="entry name" value="queuosine precursor transporter"/>
    <property type="match status" value="1"/>
</dbReference>
<evidence type="ECO:0000313" key="3">
    <source>
        <dbReference type="Proteomes" id="UP000318428"/>
    </source>
</evidence>
<keyword evidence="1" id="KW-0997">Cell inner membrane</keyword>
<keyword evidence="1" id="KW-0812">Transmembrane</keyword>
<feature type="transmembrane region" description="Helical" evidence="1">
    <location>
        <begin position="83"/>
        <end position="100"/>
    </location>
</feature>
<dbReference type="HAMAP" id="MF_02088">
    <property type="entry name" value="Q_prec_transport"/>
    <property type="match status" value="1"/>
</dbReference>